<proteinExistence type="predicted"/>
<reference evidence="4" key="2">
    <citation type="journal article" date="2019" name="Int. J. Syst. Evol. Microbiol.">
        <title>The Global Catalogue of Microorganisms (GCM) 10K type strain sequencing project: providing services to taxonomists for standard genome sequencing and annotation.</title>
        <authorList>
            <consortium name="The Broad Institute Genomics Platform"/>
            <consortium name="The Broad Institute Genome Sequencing Center for Infectious Disease"/>
            <person name="Wu L."/>
            <person name="Ma J."/>
        </authorList>
    </citation>
    <scope>NUCLEOTIDE SEQUENCE [LARGE SCALE GENOMIC DNA]</scope>
    <source>
        <strain evidence="4">CECT 7398</strain>
    </source>
</reference>
<dbReference type="PANTHER" id="PTHR37950">
    <property type="entry name" value="4-HYDROXYPHENYLACETATE CATABOLISM PROTEIN"/>
    <property type="match status" value="1"/>
</dbReference>
<dbReference type="InterPro" id="IPR004220">
    <property type="entry name" value="5-COMe_2-OHmuconate_Isoase"/>
</dbReference>
<dbReference type="InterPro" id="IPR014347">
    <property type="entry name" value="Tautomerase/MIF_sf"/>
</dbReference>
<name>A0ABT8BS74_9VIBR</name>
<dbReference type="PANTHER" id="PTHR37950:SF1">
    <property type="entry name" value="4-HYDROXYPHENYLACETATE CATABOLISM PROTEIN"/>
    <property type="match status" value="1"/>
</dbReference>
<gene>
    <name evidence="1" type="ORF">QWZ16_08965</name>
    <name evidence="2" type="ORF">QWZ16_16180</name>
    <name evidence="3" type="ORF">QWZ16_24880</name>
</gene>
<dbReference type="SUPFAM" id="SSF55331">
    <property type="entry name" value="Tautomerase/MIF"/>
    <property type="match status" value="1"/>
</dbReference>
<dbReference type="EMBL" id="JAUFQC010000016">
    <property type="protein sequence ID" value="MDN3611175.1"/>
    <property type="molecule type" value="Genomic_DNA"/>
</dbReference>
<evidence type="ECO:0000313" key="2">
    <source>
        <dbReference type="EMBL" id="MDN3611175.1"/>
    </source>
</evidence>
<dbReference type="Proteomes" id="UP001238540">
    <property type="component" value="Unassembled WGS sequence"/>
</dbReference>
<keyword evidence="1" id="KW-0413">Isomerase</keyword>
<dbReference type="EMBL" id="JAUFQC010000001">
    <property type="protein sequence ID" value="MDN3609826.1"/>
    <property type="molecule type" value="Genomic_DNA"/>
</dbReference>
<dbReference type="Gene3D" id="3.30.429.10">
    <property type="entry name" value="Macrophage Migration Inhibitory Factor"/>
    <property type="match status" value="1"/>
</dbReference>
<dbReference type="EMBL" id="JAUFQC010000036">
    <property type="protein sequence ID" value="MDN3612786.1"/>
    <property type="molecule type" value="Genomic_DNA"/>
</dbReference>
<evidence type="ECO:0000313" key="1">
    <source>
        <dbReference type="EMBL" id="MDN3609826.1"/>
    </source>
</evidence>
<accession>A0ABT8BS74</accession>
<sequence length="111" mass="12374">MPHCVVEHSSSLEGDVLNQKVFWGVKASNLFEPDGADIKVRSHSFQHYQTGINKLDFVHVTLRILSGRSTSQKAALSHAVLSELLSLELTEVSLTVEVIDIESISYRKRVV</sequence>
<reference evidence="1" key="3">
    <citation type="submission" date="2023-06" db="EMBL/GenBank/DDBJ databases">
        <authorList>
            <person name="Lucena T."/>
            <person name="Sun Q."/>
        </authorList>
    </citation>
    <scope>NUCLEOTIDE SEQUENCE</scope>
    <source>
        <strain evidence="1">CECT 7398</strain>
    </source>
</reference>
<dbReference type="Pfam" id="PF02962">
    <property type="entry name" value="CHMI"/>
    <property type="match status" value="1"/>
</dbReference>
<dbReference type="GO" id="GO:0016853">
    <property type="term" value="F:isomerase activity"/>
    <property type="evidence" value="ECO:0007669"/>
    <property type="project" value="UniProtKB-KW"/>
</dbReference>
<comment type="caution">
    <text evidence="1">The sequence shown here is derived from an EMBL/GenBank/DDBJ whole genome shotgun (WGS) entry which is preliminary data.</text>
</comment>
<reference evidence="1" key="1">
    <citation type="journal article" date="2014" name="Int. J. Syst. Evol. Microbiol.">
        <title>Complete genome of a new Firmicutes species belonging to the dominant human colonic microbiota ('Ruminococcus bicirculans') reveals two chromosomes and a selective capacity to utilize plant glucans.</title>
        <authorList>
            <consortium name="NISC Comparative Sequencing Program"/>
            <person name="Wegmann U."/>
            <person name="Louis P."/>
            <person name="Goesmann A."/>
            <person name="Henrissat B."/>
            <person name="Duncan S.H."/>
            <person name="Flint H.J."/>
        </authorList>
    </citation>
    <scope>NUCLEOTIDE SEQUENCE</scope>
    <source>
        <strain evidence="1">CECT 7398</strain>
    </source>
</reference>
<keyword evidence="4" id="KW-1185">Reference proteome</keyword>
<protein>
    <submittedName>
        <fullName evidence="1">5-carboxymethyl-2-hydroxymuconate isomerase</fullName>
    </submittedName>
</protein>
<organism evidence="1 4">
    <name type="scientific">Vibrio ostreicida</name>
    <dbReference type="NCBI Taxonomy" id="526588"/>
    <lineage>
        <taxon>Bacteria</taxon>
        <taxon>Pseudomonadati</taxon>
        <taxon>Pseudomonadota</taxon>
        <taxon>Gammaproteobacteria</taxon>
        <taxon>Vibrionales</taxon>
        <taxon>Vibrionaceae</taxon>
        <taxon>Vibrio</taxon>
    </lineage>
</organism>
<evidence type="ECO:0000313" key="3">
    <source>
        <dbReference type="EMBL" id="MDN3612786.1"/>
    </source>
</evidence>
<dbReference type="RefSeq" id="WP_076590772.1">
    <property type="nucleotide sequence ID" value="NZ_JABEYA020000007.1"/>
</dbReference>
<evidence type="ECO:0000313" key="4">
    <source>
        <dbReference type="Proteomes" id="UP001238540"/>
    </source>
</evidence>